<feature type="non-terminal residue" evidence="2">
    <location>
        <position position="1"/>
    </location>
</feature>
<reference evidence="2" key="1">
    <citation type="submission" date="2018-05" db="EMBL/GenBank/DDBJ databases">
        <authorList>
            <person name="Lanie J.A."/>
            <person name="Ng W.-L."/>
            <person name="Kazmierczak K.M."/>
            <person name="Andrzejewski T.M."/>
            <person name="Davidsen T.M."/>
            <person name="Wayne K.J."/>
            <person name="Tettelin H."/>
            <person name="Glass J.I."/>
            <person name="Rusch D."/>
            <person name="Podicherti R."/>
            <person name="Tsui H.-C.T."/>
            <person name="Winkler M.E."/>
        </authorList>
    </citation>
    <scope>NUCLEOTIDE SEQUENCE</scope>
</reference>
<name>A0A382WC14_9ZZZZ</name>
<feature type="non-terminal residue" evidence="2">
    <location>
        <position position="279"/>
    </location>
</feature>
<dbReference type="InterPro" id="IPR013320">
    <property type="entry name" value="ConA-like_dom_sf"/>
</dbReference>
<dbReference type="Gene3D" id="2.60.120.200">
    <property type="match status" value="1"/>
</dbReference>
<dbReference type="EMBL" id="UINC01158246">
    <property type="protein sequence ID" value="SVD55681.1"/>
    <property type="molecule type" value="Genomic_DNA"/>
</dbReference>
<evidence type="ECO:0000256" key="1">
    <source>
        <dbReference type="SAM" id="MobiDB-lite"/>
    </source>
</evidence>
<accession>A0A382WC14</accession>
<feature type="region of interest" description="Disordered" evidence="1">
    <location>
        <begin position="257"/>
        <end position="279"/>
    </location>
</feature>
<proteinExistence type="predicted"/>
<feature type="compositionally biased region" description="Acidic residues" evidence="1">
    <location>
        <begin position="261"/>
        <end position="279"/>
    </location>
</feature>
<gene>
    <name evidence="2" type="ORF">METZ01_LOCUS408535</name>
</gene>
<protein>
    <recommendedName>
        <fullName evidence="3">LamG-like jellyroll fold domain-containing protein</fullName>
    </recommendedName>
</protein>
<dbReference type="SUPFAM" id="SSF49899">
    <property type="entry name" value="Concanavalin A-like lectins/glucanases"/>
    <property type="match status" value="1"/>
</dbReference>
<evidence type="ECO:0008006" key="3">
    <source>
        <dbReference type="Google" id="ProtNLM"/>
    </source>
</evidence>
<organism evidence="2">
    <name type="scientific">marine metagenome</name>
    <dbReference type="NCBI Taxonomy" id="408172"/>
    <lineage>
        <taxon>unclassified sequences</taxon>
        <taxon>metagenomes</taxon>
        <taxon>ecological metagenomes</taxon>
    </lineage>
</organism>
<evidence type="ECO:0000313" key="2">
    <source>
        <dbReference type="EMBL" id="SVD55681.1"/>
    </source>
</evidence>
<sequence length="279" mass="29785">SNMAFNYGTHNLFGAVGHWGGNGPDIGWNNGGGAPAAEEWHHLAYTFDGDDTGTTRVYADGCLVAFDCDFTNEEVLGPGALNAHPGKIRIAQQVEGDGTSLTLGLQGSILVSKVRIHDGVLEPEQIRNNYLSELGEFAPSPCPEEGEEGYADTHLTEAVIEATGSRFGPTHRLIAAAEDESGDPILYTFTVEPQMEGEALQVIGPQASGRASIRLRTDGSYHVTITVQDREDCDDFAEDAIYRGVIIFGDDIPPEDCGNGWDDDADGDTDCDDTDCAGT</sequence>
<dbReference type="AlphaFoldDB" id="A0A382WC14"/>